<organism evidence="2 3">
    <name type="scientific">Colocasia esculenta</name>
    <name type="common">Wild taro</name>
    <name type="synonym">Arum esculentum</name>
    <dbReference type="NCBI Taxonomy" id="4460"/>
    <lineage>
        <taxon>Eukaryota</taxon>
        <taxon>Viridiplantae</taxon>
        <taxon>Streptophyta</taxon>
        <taxon>Embryophyta</taxon>
        <taxon>Tracheophyta</taxon>
        <taxon>Spermatophyta</taxon>
        <taxon>Magnoliopsida</taxon>
        <taxon>Liliopsida</taxon>
        <taxon>Araceae</taxon>
        <taxon>Aroideae</taxon>
        <taxon>Colocasieae</taxon>
        <taxon>Colocasia</taxon>
    </lineage>
</organism>
<gene>
    <name evidence="2" type="ORF">Taro_007845</name>
</gene>
<feature type="region of interest" description="Disordered" evidence="1">
    <location>
        <begin position="1"/>
        <end position="107"/>
    </location>
</feature>
<evidence type="ECO:0000256" key="1">
    <source>
        <dbReference type="SAM" id="MobiDB-lite"/>
    </source>
</evidence>
<keyword evidence="3" id="KW-1185">Reference proteome</keyword>
<name>A0A843U1I3_COLES</name>
<dbReference type="AlphaFoldDB" id="A0A843U1I3"/>
<feature type="compositionally biased region" description="Low complexity" evidence="1">
    <location>
        <begin position="78"/>
        <end position="102"/>
    </location>
</feature>
<sequence>MAPKQMPRRGARPRATARPIAVEEQPTERRSKRRHDPVAQPGGYSASSTPSKRGRASSSSRGPSQWGSAHPRRKILASSPEVSTESSSTSSGSSQPSEATPSKLASEGKSILKPRAVDLVDNDLATAFSHCLPRSVDRFCLGSVDTPLTGVDTV</sequence>
<evidence type="ECO:0000313" key="3">
    <source>
        <dbReference type="Proteomes" id="UP000652761"/>
    </source>
</evidence>
<comment type="caution">
    <text evidence="2">The sequence shown here is derived from an EMBL/GenBank/DDBJ whole genome shotgun (WGS) entry which is preliminary data.</text>
</comment>
<protein>
    <submittedName>
        <fullName evidence="2">Uncharacterized protein</fullName>
    </submittedName>
</protein>
<dbReference type="EMBL" id="NMUH01000252">
    <property type="protein sequence ID" value="MQL75474.1"/>
    <property type="molecule type" value="Genomic_DNA"/>
</dbReference>
<feature type="compositionally biased region" description="Basic residues" evidence="1">
    <location>
        <begin position="1"/>
        <end position="12"/>
    </location>
</feature>
<proteinExistence type="predicted"/>
<evidence type="ECO:0000313" key="2">
    <source>
        <dbReference type="EMBL" id="MQL75474.1"/>
    </source>
</evidence>
<accession>A0A843U1I3</accession>
<reference evidence="2" key="1">
    <citation type="submission" date="2017-07" db="EMBL/GenBank/DDBJ databases">
        <title>Taro Niue Genome Assembly and Annotation.</title>
        <authorList>
            <person name="Atibalentja N."/>
            <person name="Keating K."/>
            <person name="Fields C.J."/>
        </authorList>
    </citation>
    <scope>NUCLEOTIDE SEQUENCE</scope>
    <source>
        <strain evidence="2">Niue_2</strain>
        <tissue evidence="2">Leaf</tissue>
    </source>
</reference>
<feature type="compositionally biased region" description="Low complexity" evidence="1">
    <location>
        <begin position="47"/>
        <end position="68"/>
    </location>
</feature>
<dbReference type="Proteomes" id="UP000652761">
    <property type="component" value="Unassembled WGS sequence"/>
</dbReference>